<proteinExistence type="predicted"/>
<dbReference type="InterPro" id="IPR036388">
    <property type="entry name" value="WH-like_DNA-bd_sf"/>
</dbReference>
<reference evidence="3" key="2">
    <citation type="submission" date="2019-09" db="EMBL/GenBank/DDBJ databases">
        <authorList>
            <consortium name="NCBI Pathogen Detection Project"/>
        </authorList>
    </citation>
    <scope>NUCLEOTIDE SEQUENCE</scope>
    <source>
        <strain evidence="3">EC00677</strain>
    </source>
</reference>
<dbReference type="Gene3D" id="1.10.10.10">
    <property type="entry name" value="Winged helix-like DNA-binding domain superfamily/Winged helix DNA-binding domain"/>
    <property type="match status" value="1"/>
</dbReference>
<reference evidence="3" key="1">
    <citation type="journal article" date="2018" name="Genome Biol.">
        <title>SKESA: strategic k-mer extension for scrupulous assemblies.</title>
        <authorList>
            <person name="Souvorov A."/>
            <person name="Agarwala R."/>
            <person name="Lipman D.J."/>
        </authorList>
    </citation>
    <scope>NUCLEOTIDE SEQUENCE</scope>
    <source>
        <strain evidence="3">EC00677</strain>
    </source>
</reference>
<keyword evidence="1" id="KW-0805">Transcription regulation</keyword>
<evidence type="ECO:0000256" key="1">
    <source>
        <dbReference type="ARBA" id="ARBA00023015"/>
    </source>
</evidence>
<dbReference type="SUPFAM" id="SSF46785">
    <property type="entry name" value="Winged helix' DNA-binding domain"/>
    <property type="match status" value="1"/>
</dbReference>
<dbReference type="Pfam" id="PF04703">
    <property type="entry name" value="FaeA"/>
    <property type="match status" value="1"/>
</dbReference>
<comment type="caution">
    <text evidence="3">The sequence shown here is derived from an EMBL/GenBank/DDBJ whole genome shotgun (WGS) entry which is preliminary data.</text>
</comment>
<gene>
    <name evidence="3" type="ORF">HL629_24940</name>
</gene>
<evidence type="ECO:0000256" key="2">
    <source>
        <dbReference type="ARBA" id="ARBA00023163"/>
    </source>
</evidence>
<dbReference type="AlphaFoldDB" id="A0A7A7A4D9"/>
<accession>A0A7A7A4D9</accession>
<dbReference type="InterPro" id="IPR036390">
    <property type="entry name" value="WH_DNA-bd_sf"/>
</dbReference>
<keyword evidence="2" id="KW-0804">Transcription</keyword>
<dbReference type="EMBL" id="DABHBG010000048">
    <property type="protein sequence ID" value="HAJ1192927.1"/>
    <property type="molecule type" value="Genomic_DNA"/>
</dbReference>
<dbReference type="GO" id="GO:0006355">
    <property type="term" value="P:regulation of DNA-templated transcription"/>
    <property type="evidence" value="ECO:0007669"/>
    <property type="project" value="InterPro"/>
</dbReference>
<dbReference type="RefSeq" id="WP_185768304.1">
    <property type="nucleotide sequence ID" value="NZ_JACJHN010000034.1"/>
</dbReference>
<name>A0A7A7A4D9_ECOLX</name>
<organism evidence="3">
    <name type="scientific">Escherichia coli</name>
    <dbReference type="NCBI Taxonomy" id="562"/>
    <lineage>
        <taxon>Bacteria</taxon>
        <taxon>Pseudomonadati</taxon>
        <taxon>Pseudomonadota</taxon>
        <taxon>Gammaproteobacteria</taxon>
        <taxon>Enterobacterales</taxon>
        <taxon>Enterobacteriaceae</taxon>
        <taxon>Escherichia</taxon>
    </lineage>
</organism>
<protein>
    <submittedName>
        <fullName evidence="3">Pilus assembly protein</fullName>
    </submittedName>
</protein>
<evidence type="ECO:0000313" key="3">
    <source>
        <dbReference type="EMBL" id="HAJ1192927.1"/>
    </source>
</evidence>
<dbReference type="InterPro" id="IPR006793">
    <property type="entry name" value="FaeA"/>
</dbReference>
<sequence>MKRKIIALLKKQNGRKTADIAEVLKITDYQARYYLLKMEEEGEVYRTPLQRGKFTYWYAKTFCCDCNLPDGT</sequence>